<dbReference type="PATRIC" id="fig|1423801.4.peg.1578"/>
<evidence type="ECO:0000313" key="1">
    <source>
        <dbReference type="EMBL" id="KRL97554.1"/>
    </source>
</evidence>
<keyword evidence="2" id="KW-1185">Reference proteome</keyword>
<evidence type="ECO:0008006" key="3">
    <source>
        <dbReference type="Google" id="ProtNLM"/>
    </source>
</evidence>
<name>A0A0R1V3F5_9LACO</name>
<protein>
    <recommendedName>
        <fullName evidence="3">Heavy metal-binding domain-containing protein</fullName>
    </recommendedName>
</protein>
<accession>A0A0R1V3F5</accession>
<dbReference type="EMBL" id="AZFQ01000052">
    <property type="protein sequence ID" value="KRL97554.1"/>
    <property type="molecule type" value="Genomic_DNA"/>
</dbReference>
<organism evidence="1 2">
    <name type="scientific">Liquorilactobacillus satsumensis DSM 16230 = JCM 12392</name>
    <dbReference type="NCBI Taxonomy" id="1423801"/>
    <lineage>
        <taxon>Bacteria</taxon>
        <taxon>Bacillati</taxon>
        <taxon>Bacillota</taxon>
        <taxon>Bacilli</taxon>
        <taxon>Lactobacillales</taxon>
        <taxon>Lactobacillaceae</taxon>
        <taxon>Liquorilactobacillus</taxon>
    </lineage>
</organism>
<dbReference type="SUPFAM" id="SSF117782">
    <property type="entry name" value="YbjQ-like"/>
    <property type="match status" value="1"/>
</dbReference>
<sequence>MILGVVNATLKRTLTAEQIDEVDCYEELYTQVKTKLIEKAVAKNGDGIIGVHFVPQIVNVVVGPKYVMLHGYGTVISLPHRK</sequence>
<evidence type="ECO:0000313" key="2">
    <source>
        <dbReference type="Proteomes" id="UP000051166"/>
    </source>
</evidence>
<dbReference type="AlphaFoldDB" id="A0A0R1V3F5"/>
<dbReference type="Gene3D" id="3.30.110.70">
    <property type="entry name" value="Hypothetical protein apc22750. Chain B"/>
    <property type="match status" value="1"/>
</dbReference>
<proteinExistence type="predicted"/>
<reference evidence="1 2" key="1">
    <citation type="journal article" date="2015" name="Genome Announc.">
        <title>Expanding the biotechnology potential of lactobacilli through comparative genomics of 213 strains and associated genera.</title>
        <authorList>
            <person name="Sun Z."/>
            <person name="Harris H.M."/>
            <person name="McCann A."/>
            <person name="Guo C."/>
            <person name="Argimon S."/>
            <person name="Zhang W."/>
            <person name="Yang X."/>
            <person name="Jeffery I.B."/>
            <person name="Cooney J.C."/>
            <person name="Kagawa T.F."/>
            <person name="Liu W."/>
            <person name="Song Y."/>
            <person name="Salvetti E."/>
            <person name="Wrobel A."/>
            <person name="Rasinkangas P."/>
            <person name="Parkhill J."/>
            <person name="Rea M.C."/>
            <person name="O'Sullivan O."/>
            <person name="Ritari J."/>
            <person name="Douillard F.P."/>
            <person name="Paul Ross R."/>
            <person name="Yang R."/>
            <person name="Briner A.E."/>
            <person name="Felis G.E."/>
            <person name="de Vos W.M."/>
            <person name="Barrangou R."/>
            <person name="Klaenhammer T.R."/>
            <person name="Caufield P.W."/>
            <person name="Cui Y."/>
            <person name="Zhang H."/>
            <person name="O'Toole P.W."/>
        </authorList>
    </citation>
    <scope>NUCLEOTIDE SEQUENCE [LARGE SCALE GENOMIC DNA]</scope>
    <source>
        <strain evidence="1 2">DSM 16230</strain>
    </source>
</reference>
<dbReference type="STRING" id="1423801.FD50_GL001540"/>
<dbReference type="Proteomes" id="UP000051166">
    <property type="component" value="Unassembled WGS sequence"/>
</dbReference>
<comment type="caution">
    <text evidence="1">The sequence shown here is derived from an EMBL/GenBank/DDBJ whole genome shotgun (WGS) entry which is preliminary data.</text>
</comment>
<dbReference type="InterPro" id="IPR035439">
    <property type="entry name" value="UPF0145_dom_sf"/>
</dbReference>
<gene>
    <name evidence="1" type="ORF">FD50_GL001540</name>
</gene>